<dbReference type="RefSeq" id="WP_085051273.1">
    <property type="nucleotide sequence ID" value="NZ_LNQR01000028.1"/>
</dbReference>
<evidence type="ECO:0000313" key="8">
    <source>
        <dbReference type="Proteomes" id="UP000060487"/>
    </source>
</evidence>
<dbReference type="Gene3D" id="1.10.10.10">
    <property type="entry name" value="Winged helix-like DNA-binding domain superfamily/Winged helix DNA-binding domain"/>
    <property type="match status" value="1"/>
</dbReference>
<dbReference type="PANTHER" id="PTHR34824:SF1">
    <property type="entry name" value="HEAT-INDUCIBLE TRANSCRIPTION REPRESSOR HRCA"/>
    <property type="match status" value="1"/>
</dbReference>
<evidence type="ECO:0000259" key="6">
    <source>
        <dbReference type="Pfam" id="PF01628"/>
    </source>
</evidence>
<dbReference type="NCBIfam" id="TIGR00331">
    <property type="entry name" value="hrcA"/>
    <property type="match status" value="1"/>
</dbReference>
<protein>
    <recommendedName>
        <fullName evidence="5">Heat-inducible transcription repressor HrcA</fullName>
    </recommendedName>
</protein>
<gene>
    <name evidence="5" type="primary">hrcA</name>
    <name evidence="7" type="ORF">ASN18_0747</name>
</gene>
<keyword evidence="3 5" id="KW-0346">Stress response</keyword>
<organism evidence="7 8">
    <name type="scientific">Candidatus Magnetominusculus xianensis</name>
    <dbReference type="NCBI Taxonomy" id="1748249"/>
    <lineage>
        <taxon>Bacteria</taxon>
        <taxon>Pseudomonadati</taxon>
        <taxon>Nitrospirota</taxon>
        <taxon>Nitrospiria</taxon>
        <taxon>Nitrospirales</taxon>
        <taxon>Nitrospiraceae</taxon>
        <taxon>Candidatus Magnetominusculus</taxon>
    </lineage>
</organism>
<dbReference type="Gene3D" id="3.30.450.40">
    <property type="match status" value="1"/>
</dbReference>
<name>A0ABR5SJ80_9BACT</name>
<evidence type="ECO:0000256" key="4">
    <source>
        <dbReference type="ARBA" id="ARBA00023163"/>
    </source>
</evidence>
<dbReference type="InterPro" id="IPR023120">
    <property type="entry name" value="WHTH_transcript_rep_HrcA_IDD"/>
</dbReference>
<sequence length="339" mass="37665">MDTRTRKILFAVIESYIGIAAPVGSRYISKRYGFGLSSATIRNTMSDLEELGFLSQPYASSGRVPTGMAYRFFVESLLECGMSQNNNLLSMLSDKATDTKASIDDFLAIISRLMSDCSHYMGVVLSRTTESSILRKIEFYSYKKDMIVAILLTEYGVVRHMIVESSGRLTQADMNEISRYLNDEYAGSTLRDIKKALLEDVAEERVQCDTLKEKAKCLCKTVFSSINADIFISGMSELINLPDFDDIHKIKELSKAIDDKSLMINLLDKILQSEGVQVIVGSDPLLDEKALSLVASTFYEKGRPFGVLGLIGPQRMDYANAISIVSTSANFLSKQLGFI</sequence>
<comment type="function">
    <text evidence="5">Negative regulator of class I heat shock genes (grpE-dnaK-dnaJ and groELS operons). Prevents heat-shock induction of these operons.</text>
</comment>
<dbReference type="Pfam" id="PF01628">
    <property type="entry name" value="HrcA"/>
    <property type="match status" value="1"/>
</dbReference>
<comment type="caution">
    <text evidence="7">The sequence shown here is derived from an EMBL/GenBank/DDBJ whole genome shotgun (WGS) entry which is preliminary data.</text>
</comment>
<dbReference type="InterPro" id="IPR036390">
    <property type="entry name" value="WH_DNA-bd_sf"/>
</dbReference>
<dbReference type="Gene3D" id="3.30.390.60">
    <property type="entry name" value="Heat-inducible transcription repressor hrca homolog, domain 3"/>
    <property type="match status" value="1"/>
</dbReference>
<dbReference type="PIRSF" id="PIRSF005485">
    <property type="entry name" value="HrcA"/>
    <property type="match status" value="1"/>
</dbReference>
<dbReference type="InterPro" id="IPR036388">
    <property type="entry name" value="WH-like_DNA-bd_sf"/>
</dbReference>
<keyword evidence="1 5" id="KW-0678">Repressor</keyword>
<dbReference type="Proteomes" id="UP000060487">
    <property type="component" value="Unassembled WGS sequence"/>
</dbReference>
<evidence type="ECO:0000256" key="2">
    <source>
        <dbReference type="ARBA" id="ARBA00023015"/>
    </source>
</evidence>
<proteinExistence type="inferred from homology"/>
<keyword evidence="8" id="KW-1185">Reference proteome</keyword>
<feature type="domain" description="Heat-inducible transcription repressor HrcA C-terminal" evidence="6">
    <location>
        <begin position="104"/>
        <end position="322"/>
    </location>
</feature>
<evidence type="ECO:0000256" key="1">
    <source>
        <dbReference type="ARBA" id="ARBA00022491"/>
    </source>
</evidence>
<dbReference type="InterPro" id="IPR002571">
    <property type="entry name" value="HrcA"/>
</dbReference>
<keyword evidence="2 5" id="KW-0805">Transcription regulation</keyword>
<evidence type="ECO:0000256" key="5">
    <source>
        <dbReference type="HAMAP-Rule" id="MF_00081"/>
    </source>
</evidence>
<evidence type="ECO:0000256" key="3">
    <source>
        <dbReference type="ARBA" id="ARBA00023016"/>
    </source>
</evidence>
<dbReference type="SUPFAM" id="SSF46785">
    <property type="entry name" value="Winged helix' DNA-binding domain"/>
    <property type="match status" value="1"/>
</dbReference>
<dbReference type="SUPFAM" id="SSF55781">
    <property type="entry name" value="GAF domain-like"/>
    <property type="match status" value="1"/>
</dbReference>
<dbReference type="EMBL" id="LNQR01000028">
    <property type="protein sequence ID" value="KWT91845.1"/>
    <property type="molecule type" value="Genomic_DNA"/>
</dbReference>
<comment type="similarity">
    <text evidence="5">Belongs to the HrcA family.</text>
</comment>
<reference evidence="7 8" key="1">
    <citation type="submission" date="2015-11" db="EMBL/GenBank/DDBJ databases">
        <authorList>
            <person name="Lin W."/>
        </authorList>
    </citation>
    <scope>NUCLEOTIDE SEQUENCE [LARGE SCALE GENOMIC DNA]</scope>
    <source>
        <strain evidence="7 8">HCH-1</strain>
    </source>
</reference>
<dbReference type="InterPro" id="IPR021153">
    <property type="entry name" value="HrcA_C"/>
</dbReference>
<dbReference type="HAMAP" id="MF_00081">
    <property type="entry name" value="HrcA"/>
    <property type="match status" value="1"/>
</dbReference>
<accession>A0ABR5SJ80</accession>
<keyword evidence="4 5" id="KW-0804">Transcription</keyword>
<dbReference type="InterPro" id="IPR029016">
    <property type="entry name" value="GAF-like_dom_sf"/>
</dbReference>
<evidence type="ECO:0000313" key="7">
    <source>
        <dbReference type="EMBL" id="KWT91845.1"/>
    </source>
</evidence>
<dbReference type="PANTHER" id="PTHR34824">
    <property type="entry name" value="HEAT-INDUCIBLE TRANSCRIPTION REPRESSOR HRCA"/>
    <property type="match status" value="1"/>
</dbReference>